<evidence type="ECO:0000313" key="2">
    <source>
        <dbReference type="Proteomes" id="UP000295313"/>
    </source>
</evidence>
<accession>A0A4R8I8Z8</accession>
<dbReference type="PROSITE" id="PS51257">
    <property type="entry name" value="PROKAR_LIPOPROTEIN"/>
    <property type="match status" value="1"/>
</dbReference>
<dbReference type="InterPro" id="IPR025921">
    <property type="entry name" value="HmuY"/>
</dbReference>
<comment type="caution">
    <text evidence="1">The sequence shown here is derived from an EMBL/GenBank/DDBJ whole genome shotgun (WGS) entry which is preliminary data.</text>
</comment>
<evidence type="ECO:0000313" key="1">
    <source>
        <dbReference type="EMBL" id="TDX86457.1"/>
    </source>
</evidence>
<dbReference type="AlphaFoldDB" id="A0A4R8I8Z8"/>
<dbReference type="OrthoDB" id="1091850at2"/>
<organism evidence="1 2">
    <name type="scientific">Epilithonimonas xixisoli</name>
    <dbReference type="NCBI Taxonomy" id="1476462"/>
    <lineage>
        <taxon>Bacteria</taxon>
        <taxon>Pseudomonadati</taxon>
        <taxon>Bacteroidota</taxon>
        <taxon>Flavobacteriia</taxon>
        <taxon>Flavobacteriales</taxon>
        <taxon>Weeksellaceae</taxon>
        <taxon>Chryseobacterium group</taxon>
        <taxon>Epilithonimonas</taxon>
    </lineage>
</organism>
<gene>
    <name evidence="1" type="ORF">B0I22_0582</name>
</gene>
<dbReference type="Pfam" id="PF14064">
    <property type="entry name" value="HmuY"/>
    <property type="match status" value="2"/>
</dbReference>
<dbReference type="Proteomes" id="UP000295313">
    <property type="component" value="Unassembled WGS sequence"/>
</dbReference>
<name>A0A4R8I8Z8_9FLAO</name>
<protein>
    <submittedName>
        <fullName evidence="1">Heme-binding HmuY-like protein</fullName>
    </submittedName>
</protein>
<dbReference type="RefSeq" id="WP_133943071.1">
    <property type="nucleotide sequence ID" value="NZ_SOEO01000001.1"/>
</dbReference>
<keyword evidence="2" id="KW-1185">Reference proteome</keyword>
<proteinExistence type="predicted"/>
<dbReference type="CDD" id="cd12105">
    <property type="entry name" value="HmuY"/>
    <property type="match status" value="1"/>
</dbReference>
<reference evidence="1 2" key="1">
    <citation type="submission" date="2019-03" db="EMBL/GenBank/DDBJ databases">
        <title>Genomic Encyclopedia of Type Strains, Phase III (KMG-III): the genomes of soil and plant-associated and newly described type strains.</title>
        <authorList>
            <person name="Whitman W."/>
        </authorList>
    </citation>
    <scope>NUCLEOTIDE SEQUENCE [LARGE SCALE GENOMIC DNA]</scope>
    <source>
        <strain evidence="1 2">CGMCC 1.12802</strain>
    </source>
</reference>
<sequence length="368" mass="40990">MKKLFLYISIVSGFLFQSCINDNEDPIAVSPIEGSIVNPSVGGATQPNQIWFDLSSGTETKTNRADWDLAFYSGNEFKVVLNSSIMMAAGKIPNATNIDLVKESDVTSLKDQVQVANFNPENENYIDTVTGNYLTGYTAISEISATDSQNAIYLVNLGKDIYKGNVAIGSVTTGGDLRGWMKVQITRNASGYKIKYAELNSTSHKEVNIDKNFDYNFTFFSLKNDKEVMIQPEKKHWDICFTVFTNIIEGAGSYVYADFILSNILSGVGAYEVVVTAPATGSEAYNNFKLENVEPSKFIFNDHRAIGGNWRNPVGANGLETYGDRFYVVRDAEGYFFKIRFTRMTKAQTDQFGQAGERGFPQFEYQPL</sequence>
<dbReference type="EMBL" id="SOEO01000001">
    <property type="protein sequence ID" value="TDX86457.1"/>
    <property type="molecule type" value="Genomic_DNA"/>
</dbReference>